<dbReference type="PANTHER" id="PTHR44267">
    <property type="entry name" value="WD REPEAT-CONTAINING PROTEIN 43"/>
    <property type="match status" value="1"/>
</dbReference>
<feature type="compositionally biased region" description="Acidic residues" evidence="4">
    <location>
        <begin position="94"/>
        <end position="109"/>
    </location>
</feature>
<dbReference type="GO" id="GO:0005730">
    <property type="term" value="C:nucleolus"/>
    <property type="evidence" value="ECO:0007669"/>
    <property type="project" value="TreeGrafter"/>
</dbReference>
<proteinExistence type="inferred from homology"/>
<comment type="similarity">
    <text evidence="3">Belongs to the UTP5 family.</text>
</comment>
<feature type="region of interest" description="Disordered" evidence="4">
    <location>
        <begin position="282"/>
        <end position="396"/>
    </location>
</feature>
<dbReference type="Pfam" id="PF04003">
    <property type="entry name" value="Utp12"/>
    <property type="match status" value="1"/>
</dbReference>
<evidence type="ECO:0000259" key="5">
    <source>
        <dbReference type="Pfam" id="PF04003"/>
    </source>
</evidence>
<accession>A0AAN6Y8T5</accession>
<evidence type="ECO:0000256" key="1">
    <source>
        <dbReference type="ARBA" id="ARBA00004123"/>
    </source>
</evidence>
<dbReference type="PANTHER" id="PTHR44267:SF1">
    <property type="entry name" value="WD REPEAT-CONTAINING PROTEIN 43"/>
    <property type="match status" value="1"/>
</dbReference>
<sequence length="396" mass="43012">MSTKRKPSTIAAPVVKQSAKIPTKTRIDETRASVAIGLSQNPESIADDSGDSDPNPDVEEEEDDDDQSKDQSTVKPAQPEETTPEVSKIKTTEDGDVEMEQAEGEDADEAPSFGELMHGNSTVDVTASLAAKGSTKAGSGGKNGEVAPVSAISMGITLEQALKTDDNELLESVLQLNNVEMIQNTINRMDSALAGILLSKLAARMHRRPGRAYSLMNWIQWTIIAHGGALVGQPETVKKLEELNRVLEERSRGLPALLALKGKLDMLDSQIRFRKAIKAQNSKGKIRRGPDGDESDESEDDNVDEPGVVFVEEEHGIRAIMGKSRAYPDDDDVIPAVNGVGEDSDEDSEDDGDFVDEDEMEEEEMDDDEVNYDDVEESGDEESDNEDSGPPAKKRK</sequence>
<dbReference type="InterPro" id="IPR007148">
    <property type="entry name" value="SSU_processome_Utp12"/>
</dbReference>
<dbReference type="AlphaFoldDB" id="A0AAN6Y8T5"/>
<evidence type="ECO:0000313" key="6">
    <source>
        <dbReference type="EMBL" id="KAK4214213.1"/>
    </source>
</evidence>
<comment type="subcellular location">
    <subcellularLocation>
        <location evidence="1">Nucleus</location>
    </subcellularLocation>
</comment>
<evidence type="ECO:0000313" key="7">
    <source>
        <dbReference type="Proteomes" id="UP001301769"/>
    </source>
</evidence>
<keyword evidence="2" id="KW-0539">Nucleus</keyword>
<protein>
    <submittedName>
        <fullName evidence="6">Dip2/Utp12 family-domain-containing protein</fullName>
    </submittedName>
</protein>
<dbReference type="Proteomes" id="UP001301769">
    <property type="component" value="Unassembled WGS sequence"/>
</dbReference>
<evidence type="ECO:0000256" key="2">
    <source>
        <dbReference type="ARBA" id="ARBA00023242"/>
    </source>
</evidence>
<feature type="compositionally biased region" description="Acidic residues" evidence="4">
    <location>
        <begin position="45"/>
        <end position="67"/>
    </location>
</feature>
<feature type="domain" description="Small-subunit processome Utp12" evidence="5">
    <location>
        <begin position="166"/>
        <end position="268"/>
    </location>
</feature>
<keyword evidence="7" id="KW-1185">Reference proteome</keyword>
<name>A0AAN6Y8T5_9PEZI</name>
<feature type="region of interest" description="Disordered" evidence="4">
    <location>
        <begin position="1"/>
        <end position="118"/>
    </location>
</feature>
<gene>
    <name evidence="6" type="ORF">QBC37DRAFT_158121</name>
</gene>
<evidence type="ECO:0000256" key="4">
    <source>
        <dbReference type="SAM" id="MobiDB-lite"/>
    </source>
</evidence>
<dbReference type="EMBL" id="MU858097">
    <property type="protein sequence ID" value="KAK4214213.1"/>
    <property type="molecule type" value="Genomic_DNA"/>
</dbReference>
<organism evidence="6 7">
    <name type="scientific">Rhypophila decipiens</name>
    <dbReference type="NCBI Taxonomy" id="261697"/>
    <lineage>
        <taxon>Eukaryota</taxon>
        <taxon>Fungi</taxon>
        <taxon>Dikarya</taxon>
        <taxon>Ascomycota</taxon>
        <taxon>Pezizomycotina</taxon>
        <taxon>Sordariomycetes</taxon>
        <taxon>Sordariomycetidae</taxon>
        <taxon>Sordariales</taxon>
        <taxon>Naviculisporaceae</taxon>
        <taxon>Rhypophila</taxon>
    </lineage>
</organism>
<evidence type="ECO:0000256" key="3">
    <source>
        <dbReference type="ARBA" id="ARBA00038335"/>
    </source>
</evidence>
<reference evidence="6" key="1">
    <citation type="journal article" date="2023" name="Mol. Phylogenet. Evol.">
        <title>Genome-scale phylogeny and comparative genomics of the fungal order Sordariales.</title>
        <authorList>
            <person name="Hensen N."/>
            <person name="Bonometti L."/>
            <person name="Westerberg I."/>
            <person name="Brannstrom I.O."/>
            <person name="Guillou S."/>
            <person name="Cros-Aarteil S."/>
            <person name="Calhoun S."/>
            <person name="Haridas S."/>
            <person name="Kuo A."/>
            <person name="Mondo S."/>
            <person name="Pangilinan J."/>
            <person name="Riley R."/>
            <person name="LaButti K."/>
            <person name="Andreopoulos B."/>
            <person name="Lipzen A."/>
            <person name="Chen C."/>
            <person name="Yan M."/>
            <person name="Daum C."/>
            <person name="Ng V."/>
            <person name="Clum A."/>
            <person name="Steindorff A."/>
            <person name="Ohm R.A."/>
            <person name="Martin F."/>
            <person name="Silar P."/>
            <person name="Natvig D.O."/>
            <person name="Lalanne C."/>
            <person name="Gautier V."/>
            <person name="Ament-Velasquez S.L."/>
            <person name="Kruys A."/>
            <person name="Hutchinson M.I."/>
            <person name="Powell A.J."/>
            <person name="Barry K."/>
            <person name="Miller A.N."/>
            <person name="Grigoriev I.V."/>
            <person name="Debuchy R."/>
            <person name="Gladieux P."/>
            <person name="Hiltunen Thoren M."/>
            <person name="Johannesson H."/>
        </authorList>
    </citation>
    <scope>NUCLEOTIDE SEQUENCE</scope>
    <source>
        <strain evidence="6">PSN293</strain>
    </source>
</reference>
<feature type="compositionally biased region" description="Acidic residues" evidence="4">
    <location>
        <begin position="292"/>
        <end position="304"/>
    </location>
</feature>
<feature type="compositionally biased region" description="Acidic residues" evidence="4">
    <location>
        <begin position="342"/>
        <end position="387"/>
    </location>
</feature>
<dbReference type="GO" id="GO:0000462">
    <property type="term" value="P:maturation of SSU-rRNA from tricistronic rRNA transcript (SSU-rRNA, 5.8S rRNA, LSU-rRNA)"/>
    <property type="evidence" value="ECO:0007669"/>
    <property type="project" value="TreeGrafter"/>
</dbReference>
<comment type="caution">
    <text evidence="6">The sequence shown here is derived from an EMBL/GenBank/DDBJ whole genome shotgun (WGS) entry which is preliminary data.</text>
</comment>
<dbReference type="InterPro" id="IPR052414">
    <property type="entry name" value="U3_snoRNA-assoc_WDR"/>
</dbReference>
<reference evidence="6" key="2">
    <citation type="submission" date="2023-05" db="EMBL/GenBank/DDBJ databases">
        <authorList>
            <consortium name="Lawrence Berkeley National Laboratory"/>
            <person name="Steindorff A."/>
            <person name="Hensen N."/>
            <person name="Bonometti L."/>
            <person name="Westerberg I."/>
            <person name="Brannstrom I.O."/>
            <person name="Guillou S."/>
            <person name="Cros-Aarteil S."/>
            <person name="Calhoun S."/>
            <person name="Haridas S."/>
            <person name="Kuo A."/>
            <person name="Mondo S."/>
            <person name="Pangilinan J."/>
            <person name="Riley R."/>
            <person name="Labutti K."/>
            <person name="Andreopoulos B."/>
            <person name="Lipzen A."/>
            <person name="Chen C."/>
            <person name="Yanf M."/>
            <person name="Daum C."/>
            <person name="Ng V."/>
            <person name="Clum A."/>
            <person name="Ohm R."/>
            <person name="Martin F."/>
            <person name="Silar P."/>
            <person name="Natvig D."/>
            <person name="Lalanne C."/>
            <person name="Gautier V."/>
            <person name="Ament-Velasquez S.L."/>
            <person name="Kruys A."/>
            <person name="Hutchinson M.I."/>
            <person name="Powell A.J."/>
            <person name="Barry K."/>
            <person name="Miller A.N."/>
            <person name="Grigoriev I.V."/>
            <person name="Debuchy R."/>
            <person name="Gladieux P."/>
            <person name="Thoren M.H."/>
            <person name="Johannesson H."/>
        </authorList>
    </citation>
    <scope>NUCLEOTIDE SEQUENCE</scope>
    <source>
        <strain evidence="6">PSN293</strain>
    </source>
</reference>